<evidence type="ECO:0000313" key="1">
    <source>
        <dbReference type="EMBL" id="GAA2776686.1"/>
    </source>
</evidence>
<organism evidence="1 2">
    <name type="scientific">Streptomyces rameus</name>
    <dbReference type="NCBI Taxonomy" id="68261"/>
    <lineage>
        <taxon>Bacteria</taxon>
        <taxon>Bacillati</taxon>
        <taxon>Actinomycetota</taxon>
        <taxon>Actinomycetes</taxon>
        <taxon>Kitasatosporales</taxon>
        <taxon>Streptomycetaceae</taxon>
        <taxon>Streptomyces</taxon>
    </lineage>
</organism>
<evidence type="ECO:0000313" key="2">
    <source>
        <dbReference type="Proteomes" id="UP001500893"/>
    </source>
</evidence>
<evidence type="ECO:0008006" key="3">
    <source>
        <dbReference type="Google" id="ProtNLM"/>
    </source>
</evidence>
<gene>
    <name evidence="1" type="ORF">GCM10010521_64250</name>
</gene>
<dbReference type="EMBL" id="BAAAVM010000125">
    <property type="protein sequence ID" value="GAA2776686.1"/>
    <property type="molecule type" value="Genomic_DNA"/>
</dbReference>
<proteinExistence type="predicted"/>
<sequence length="79" mass="8608">MTPAVIGRVEPRRPAAAGAELPAVARLVGLVDLPPRGHKQRKTVERCMSKFKQWRGLATRYGKATTMYLAGLHLAAISI</sequence>
<name>A0ABP6HM64_9ACTN</name>
<protein>
    <recommendedName>
        <fullName evidence="3">Transposase</fullName>
    </recommendedName>
</protein>
<comment type="caution">
    <text evidence="1">The sequence shown here is derived from an EMBL/GenBank/DDBJ whole genome shotgun (WGS) entry which is preliminary data.</text>
</comment>
<accession>A0ABP6HM64</accession>
<reference evidence="2" key="1">
    <citation type="journal article" date="2019" name="Int. J. Syst. Evol. Microbiol.">
        <title>The Global Catalogue of Microorganisms (GCM) 10K type strain sequencing project: providing services to taxonomists for standard genome sequencing and annotation.</title>
        <authorList>
            <consortium name="The Broad Institute Genomics Platform"/>
            <consortium name="The Broad Institute Genome Sequencing Center for Infectious Disease"/>
            <person name="Wu L."/>
            <person name="Ma J."/>
        </authorList>
    </citation>
    <scope>NUCLEOTIDE SEQUENCE [LARGE SCALE GENOMIC DNA]</scope>
    <source>
        <strain evidence="2">JCM 11574</strain>
    </source>
</reference>
<keyword evidence="2" id="KW-1185">Reference proteome</keyword>
<dbReference type="Proteomes" id="UP001500893">
    <property type="component" value="Unassembled WGS sequence"/>
</dbReference>